<dbReference type="InterPro" id="IPR036640">
    <property type="entry name" value="ABC1_TM_sf"/>
</dbReference>
<dbReference type="AlphaFoldDB" id="A0A8H3YK70"/>
<dbReference type="CDD" id="cd18579">
    <property type="entry name" value="ABC_6TM_ABCC_D1"/>
    <property type="match status" value="1"/>
</dbReference>
<feature type="transmembrane region" description="Helical" evidence="9">
    <location>
        <begin position="643"/>
        <end position="666"/>
    </location>
</feature>
<organism evidence="12 13">
    <name type="scientific">Venturia inaequalis</name>
    <name type="common">Apple scab fungus</name>
    <dbReference type="NCBI Taxonomy" id="5025"/>
    <lineage>
        <taxon>Eukaryota</taxon>
        <taxon>Fungi</taxon>
        <taxon>Dikarya</taxon>
        <taxon>Ascomycota</taxon>
        <taxon>Pezizomycotina</taxon>
        <taxon>Dothideomycetes</taxon>
        <taxon>Pleosporomycetidae</taxon>
        <taxon>Venturiales</taxon>
        <taxon>Venturiaceae</taxon>
        <taxon>Venturia</taxon>
    </lineage>
</organism>
<keyword evidence="8" id="KW-0325">Glycoprotein</keyword>
<dbReference type="GO" id="GO:0140359">
    <property type="term" value="F:ABC-type transporter activity"/>
    <property type="evidence" value="ECO:0007669"/>
    <property type="project" value="InterPro"/>
</dbReference>
<evidence type="ECO:0000256" key="4">
    <source>
        <dbReference type="ARBA" id="ARBA00022741"/>
    </source>
</evidence>
<dbReference type="Pfam" id="PF00664">
    <property type="entry name" value="ABC_membrane"/>
    <property type="match status" value="2"/>
</dbReference>
<feature type="transmembrane region" description="Helical" evidence="9">
    <location>
        <begin position="739"/>
        <end position="760"/>
    </location>
</feature>
<feature type="transmembrane region" description="Helical" evidence="9">
    <location>
        <begin position="853"/>
        <end position="873"/>
    </location>
</feature>
<dbReference type="InterPro" id="IPR044746">
    <property type="entry name" value="ABCC_6TM_D1"/>
</dbReference>
<evidence type="ECO:0000256" key="6">
    <source>
        <dbReference type="ARBA" id="ARBA00022989"/>
    </source>
</evidence>
<dbReference type="InterPro" id="IPR017871">
    <property type="entry name" value="ABC_transporter-like_CS"/>
</dbReference>
<dbReference type="SMART" id="SM00382">
    <property type="entry name" value="AAA"/>
    <property type="match status" value="2"/>
</dbReference>
<dbReference type="SUPFAM" id="SSF90123">
    <property type="entry name" value="ABC transporter transmembrane region"/>
    <property type="match status" value="2"/>
</dbReference>
<dbReference type="InterPro" id="IPR011527">
    <property type="entry name" value="ABC1_TM_dom"/>
</dbReference>
<evidence type="ECO:0000313" key="12">
    <source>
        <dbReference type="EMBL" id="KAE9963595.1"/>
    </source>
</evidence>
<feature type="transmembrane region" description="Helical" evidence="9">
    <location>
        <begin position="766"/>
        <end position="786"/>
    </location>
</feature>
<feature type="non-terminal residue" evidence="12">
    <location>
        <position position="1"/>
    </location>
</feature>
<dbReference type="Proteomes" id="UP000447873">
    <property type="component" value="Unassembled WGS sequence"/>
</dbReference>
<keyword evidence="5" id="KW-0067">ATP-binding</keyword>
<keyword evidence="6 9" id="KW-1133">Transmembrane helix</keyword>
<evidence type="ECO:0000256" key="1">
    <source>
        <dbReference type="ARBA" id="ARBA00004141"/>
    </source>
</evidence>
<comment type="subcellular location">
    <subcellularLocation>
        <location evidence="1">Membrane</location>
        <topology evidence="1">Multi-pass membrane protein</topology>
    </subcellularLocation>
</comment>
<evidence type="ECO:0000313" key="13">
    <source>
        <dbReference type="Proteomes" id="UP000447873"/>
    </source>
</evidence>
<dbReference type="InterPro" id="IPR027417">
    <property type="entry name" value="P-loop_NTPase"/>
</dbReference>
<dbReference type="InterPro" id="IPR003593">
    <property type="entry name" value="AAA+_ATPase"/>
</dbReference>
<keyword evidence="4" id="KW-0547">Nucleotide-binding</keyword>
<dbReference type="Gene3D" id="1.20.1560.10">
    <property type="entry name" value="ABC transporter type 1, transmembrane domain"/>
    <property type="match status" value="2"/>
</dbReference>
<evidence type="ECO:0000259" key="10">
    <source>
        <dbReference type="PROSITE" id="PS50893"/>
    </source>
</evidence>
<keyword evidence="7 9" id="KW-0472">Membrane</keyword>
<evidence type="ECO:0000256" key="7">
    <source>
        <dbReference type="ARBA" id="ARBA00023136"/>
    </source>
</evidence>
<dbReference type="SUPFAM" id="SSF52540">
    <property type="entry name" value="P-loop containing nucleoside triphosphate hydrolases"/>
    <property type="match status" value="2"/>
</dbReference>
<dbReference type="Pfam" id="PF00005">
    <property type="entry name" value="ABC_tran"/>
    <property type="match status" value="2"/>
</dbReference>
<dbReference type="Gene3D" id="3.40.50.300">
    <property type="entry name" value="P-loop containing nucleotide triphosphate hydrolases"/>
    <property type="match status" value="2"/>
</dbReference>
<dbReference type="GO" id="GO:0016020">
    <property type="term" value="C:membrane"/>
    <property type="evidence" value="ECO:0007669"/>
    <property type="project" value="UniProtKB-SubCell"/>
</dbReference>
<dbReference type="PANTHER" id="PTHR24223">
    <property type="entry name" value="ATP-BINDING CASSETTE SUB-FAMILY C"/>
    <property type="match status" value="1"/>
</dbReference>
<accession>A0A8H3YK70</accession>
<name>A0A8H3YK70_VENIN</name>
<evidence type="ECO:0000259" key="11">
    <source>
        <dbReference type="PROSITE" id="PS50929"/>
    </source>
</evidence>
<keyword evidence="2" id="KW-0813">Transport</keyword>
<dbReference type="GO" id="GO:0016887">
    <property type="term" value="F:ATP hydrolysis activity"/>
    <property type="evidence" value="ECO:0007669"/>
    <property type="project" value="InterPro"/>
</dbReference>
<dbReference type="CDD" id="cd18580">
    <property type="entry name" value="ABC_6TM_ABCC_D2"/>
    <property type="match status" value="1"/>
</dbReference>
<feature type="domain" description="ABC transmembrane type-1" evidence="11">
    <location>
        <begin position="36"/>
        <end position="312"/>
    </location>
</feature>
<gene>
    <name evidence="12" type="ORF">EG328_011281</name>
</gene>
<dbReference type="InterPro" id="IPR044726">
    <property type="entry name" value="ABCC_6TM_D2"/>
</dbReference>
<evidence type="ECO:0000256" key="5">
    <source>
        <dbReference type="ARBA" id="ARBA00022840"/>
    </source>
</evidence>
<dbReference type="PANTHER" id="PTHR24223:SF399">
    <property type="entry name" value="ABC TRANSPORTER ATNG"/>
    <property type="match status" value="1"/>
</dbReference>
<evidence type="ECO:0000256" key="8">
    <source>
        <dbReference type="ARBA" id="ARBA00023180"/>
    </source>
</evidence>
<dbReference type="GO" id="GO:0005524">
    <property type="term" value="F:ATP binding"/>
    <property type="evidence" value="ECO:0007669"/>
    <property type="project" value="UniProtKB-KW"/>
</dbReference>
<sequence length="1131" mass="123968">MAEAWDKADQGQKYALLKMVALELKWPLLAPAAPRMVLICFTYMQPLLIRRALDFVERRDGDSNIGYGLIGATVLVYSGLAVFNGYYGHLLYRSITIVRGSLIDIVYHKSLAIELSIAQKSAPLGLVTADVERIDFTIEKIHSLWASVIEIGIAIYLLEREMSWACFAPILVALVCTLSTTFISKMLPNRQKRWNQSIQNRVALTSTMLSNMKTVKMMGYTNYIANAIQAARMSELAASKTFRKCMTVINSIVIIPKQLSAPFTFMVFVLAVQHGREAGGLTASRAFTSLTIIELITTPLGLALQTISSVTSSLACLDRIQAYLKSPNKVDQHGTSNSVSDEKSGMAVVGEKMILEGGSFGTDKMSCITLRDASFAYQPAQELVLNSISLTIPRGSITMVVGPVGSGKSALLKAFLNELDLQSGELDVRASRTAYCDSNPWIPSGSVRDCIVGMSESDETWFNEVVHACAFDEDIHALADGAETKIGSRGIALSEGQRQRLCLARAIFSRAPLMLLDDVFRSLDSSTESIIAQRLLSPEGLIRRYGLTAVLTTHSARCLSSANQVVVLKGGHITQIGSFEHLSQEEGYVRSLTVQQQSTEIKVSTSPPKDGSRGKMRNALATRNSEKQAKRVVGTRDKSVYKFYLRPIGMFRCMVLLFAVISLAVATRFQRIWVQWWTEDKGHQSMWMFMFVVPATAGGLHEQLLNSIINAPLSYFTTTDAGVILNRFSQDMAIINGMLPVNIFQAVSIFMICLIQIAFIAYGSKYLSAAIPLTLFVVGLLSRFYLLTSQQLRLLDIELKAPIYTSLAETKEGLATIRAFGWQSSYKTTFQARIDESKRATYLLFMIQRWLNFVLDLIIAGLATILMTLATQLRLSTNAAMLGVGLSSLIGFSMNVSQFIVCYTELENSLGAISRTKDCVDNIEAEDSSSSTKEPPPNWPSHGNVEFCSVTASYNDPSNPALKNITFTARAGHKLLICGRTGSGKSTILSLLLRLLPPKKGAILIDSIDISTIPSQTLRNHINVIPQSPFLLPGSVRQNLHANTISNPPDNSLILALQKVNLWSLISARGGLNAETTTLSLSHGQKQLFALAAAVLRKSTTKIVVVDEAASGVDTETARMMMRVVGEEFAG</sequence>
<dbReference type="EMBL" id="WNWS01000811">
    <property type="protein sequence ID" value="KAE9963595.1"/>
    <property type="molecule type" value="Genomic_DNA"/>
</dbReference>
<comment type="caution">
    <text evidence="12">The sequence shown here is derived from an EMBL/GenBank/DDBJ whole genome shotgun (WGS) entry which is preliminary data.</text>
</comment>
<feature type="domain" description="ABC transporter" evidence="10">
    <location>
        <begin position="368"/>
        <end position="595"/>
    </location>
</feature>
<feature type="domain" description="ABC transmembrane type-1" evidence="11">
    <location>
        <begin position="700"/>
        <end position="908"/>
    </location>
</feature>
<evidence type="ECO:0000256" key="3">
    <source>
        <dbReference type="ARBA" id="ARBA00022692"/>
    </source>
</evidence>
<dbReference type="FunFam" id="1.20.1560.10:FF:000055">
    <property type="entry name" value="ABC multidrug transporter (Eurofung)"/>
    <property type="match status" value="1"/>
</dbReference>
<dbReference type="InterPro" id="IPR003439">
    <property type="entry name" value="ABC_transporter-like_ATP-bd"/>
</dbReference>
<proteinExistence type="predicted"/>
<evidence type="ECO:0000256" key="9">
    <source>
        <dbReference type="SAM" id="Phobius"/>
    </source>
</evidence>
<dbReference type="PROSITE" id="PS50929">
    <property type="entry name" value="ABC_TM1F"/>
    <property type="match status" value="2"/>
</dbReference>
<reference evidence="12 13" key="1">
    <citation type="submission" date="2018-12" db="EMBL/GenBank/DDBJ databases">
        <title>Venturia inaequalis Genome Resource.</title>
        <authorList>
            <person name="Lichtner F.J."/>
        </authorList>
    </citation>
    <scope>NUCLEOTIDE SEQUENCE [LARGE SCALE GENOMIC DNA]</scope>
    <source>
        <strain evidence="12 13">120213</strain>
    </source>
</reference>
<dbReference type="PROSITE" id="PS50893">
    <property type="entry name" value="ABC_TRANSPORTER_2"/>
    <property type="match status" value="1"/>
</dbReference>
<dbReference type="PROSITE" id="PS00211">
    <property type="entry name" value="ABC_TRANSPORTER_1"/>
    <property type="match status" value="1"/>
</dbReference>
<evidence type="ECO:0000256" key="2">
    <source>
        <dbReference type="ARBA" id="ARBA00022448"/>
    </source>
</evidence>
<feature type="transmembrane region" description="Helical" evidence="9">
    <location>
        <begin position="65"/>
        <end position="87"/>
    </location>
</feature>
<feature type="transmembrane region" description="Helical" evidence="9">
    <location>
        <begin position="162"/>
        <end position="183"/>
    </location>
</feature>
<protein>
    <submittedName>
        <fullName evidence="12">Uncharacterized protein</fullName>
    </submittedName>
</protein>
<keyword evidence="3 9" id="KW-0812">Transmembrane</keyword>
<dbReference type="InterPro" id="IPR050173">
    <property type="entry name" value="ABC_transporter_C-like"/>
</dbReference>